<keyword evidence="3" id="KW-1185">Reference proteome</keyword>
<proteinExistence type="predicted"/>
<reference evidence="2" key="1">
    <citation type="submission" date="2023-08" db="EMBL/GenBank/DDBJ databases">
        <title>Chromosome-level Genome Assembly of mud carp (Cirrhinus molitorella).</title>
        <authorList>
            <person name="Liu H."/>
        </authorList>
    </citation>
    <scope>NUCLEOTIDE SEQUENCE</scope>
    <source>
        <strain evidence="2">Prfri</strain>
        <tissue evidence="2">Muscle</tissue>
    </source>
</reference>
<evidence type="ECO:0008006" key="4">
    <source>
        <dbReference type="Google" id="ProtNLM"/>
    </source>
</evidence>
<sequence length="346" mass="38167">MLELGTCSGSAQTLSDRNALAVPSFNQGICGGSPPRRCFLLQPQDPESWLKHRGTLEDGSRSCSLLEPQSLADSFLSHASSFDALYVPHARPMGLAPSSLDLGGSCEGAAALGLDPDMPVSPNIIKRRRGGLIEQRDIIKAHQAHKIQSTPQARRKEWEMARFGDDVPGLLGAGDGGSERSRNRDAPAVSTGGVSPAFKQTKAQRARTMALYNPIPVRQNCFTVNRSLFIFGEDNIVRKYAKKIIEWPYPFVKTNLHYKIRNMSSPNFTEIKLGLIGHRIRWTGQLWRIDGVCGKDSGLMKQVGRCAARPVGKPQLFAPLIPTVWLREEVPHRAHAYSIIDPVNWP</sequence>
<dbReference type="Proteomes" id="UP001187343">
    <property type="component" value="Unassembled WGS sequence"/>
</dbReference>
<name>A0AA88TNM9_9TELE</name>
<comment type="caution">
    <text evidence="2">The sequence shown here is derived from an EMBL/GenBank/DDBJ whole genome shotgun (WGS) entry which is preliminary data.</text>
</comment>
<dbReference type="AlphaFoldDB" id="A0AA88TNM9"/>
<feature type="region of interest" description="Disordered" evidence="1">
    <location>
        <begin position="169"/>
        <end position="195"/>
    </location>
</feature>
<evidence type="ECO:0000313" key="3">
    <source>
        <dbReference type="Proteomes" id="UP001187343"/>
    </source>
</evidence>
<protein>
    <recommendedName>
        <fullName evidence="4">Voltage-dependent R-type calcium channel subunit alpha-1E</fullName>
    </recommendedName>
</protein>
<dbReference type="EMBL" id="JAUYZG010000009">
    <property type="protein sequence ID" value="KAK2898350.1"/>
    <property type="molecule type" value="Genomic_DNA"/>
</dbReference>
<gene>
    <name evidence="2" type="ORF">Q8A67_009768</name>
</gene>
<evidence type="ECO:0000313" key="2">
    <source>
        <dbReference type="EMBL" id="KAK2898350.1"/>
    </source>
</evidence>
<accession>A0AA88TNM9</accession>
<organism evidence="2 3">
    <name type="scientific">Cirrhinus molitorella</name>
    <name type="common">mud carp</name>
    <dbReference type="NCBI Taxonomy" id="172907"/>
    <lineage>
        <taxon>Eukaryota</taxon>
        <taxon>Metazoa</taxon>
        <taxon>Chordata</taxon>
        <taxon>Craniata</taxon>
        <taxon>Vertebrata</taxon>
        <taxon>Euteleostomi</taxon>
        <taxon>Actinopterygii</taxon>
        <taxon>Neopterygii</taxon>
        <taxon>Teleostei</taxon>
        <taxon>Ostariophysi</taxon>
        <taxon>Cypriniformes</taxon>
        <taxon>Cyprinidae</taxon>
        <taxon>Labeoninae</taxon>
        <taxon>Labeonini</taxon>
        <taxon>Cirrhinus</taxon>
    </lineage>
</organism>
<evidence type="ECO:0000256" key="1">
    <source>
        <dbReference type="SAM" id="MobiDB-lite"/>
    </source>
</evidence>